<comment type="caution">
    <text evidence="1">The sequence shown here is derived from an EMBL/GenBank/DDBJ whole genome shotgun (WGS) entry which is preliminary data.</text>
</comment>
<dbReference type="Pfam" id="PF04964">
    <property type="entry name" value="Flp_Fap"/>
    <property type="match status" value="1"/>
</dbReference>
<accession>A0A644TPW5</accession>
<dbReference type="InterPro" id="IPR007047">
    <property type="entry name" value="Flp_Fap"/>
</dbReference>
<sequence length="65" mass="7125">MKKTVKMMLWYENFKASLRNEKGQGMVEYGLILALIAVAVVGTLGVMGDDISAKFTSISTELTKP</sequence>
<evidence type="ECO:0008006" key="2">
    <source>
        <dbReference type="Google" id="ProtNLM"/>
    </source>
</evidence>
<evidence type="ECO:0000313" key="1">
    <source>
        <dbReference type="EMBL" id="MPL69035.1"/>
    </source>
</evidence>
<proteinExistence type="predicted"/>
<reference evidence="1" key="1">
    <citation type="submission" date="2019-08" db="EMBL/GenBank/DDBJ databases">
        <authorList>
            <person name="Kucharzyk K."/>
            <person name="Murdoch R.W."/>
            <person name="Higgins S."/>
            <person name="Loffler F."/>
        </authorList>
    </citation>
    <scope>NUCLEOTIDE SEQUENCE</scope>
</reference>
<gene>
    <name evidence="1" type="ORF">SDC9_14768</name>
</gene>
<dbReference type="AlphaFoldDB" id="A0A644TPW5"/>
<name>A0A644TPW5_9ZZZZ</name>
<organism evidence="1">
    <name type="scientific">bioreactor metagenome</name>
    <dbReference type="NCBI Taxonomy" id="1076179"/>
    <lineage>
        <taxon>unclassified sequences</taxon>
        <taxon>metagenomes</taxon>
        <taxon>ecological metagenomes</taxon>
    </lineage>
</organism>
<protein>
    <recommendedName>
        <fullName evidence="2">Flp/Fap pilin component</fullName>
    </recommendedName>
</protein>
<dbReference type="EMBL" id="VSSQ01000044">
    <property type="protein sequence ID" value="MPL69035.1"/>
    <property type="molecule type" value="Genomic_DNA"/>
</dbReference>